<dbReference type="AlphaFoldDB" id="A0A4R4DRI0"/>
<dbReference type="GO" id="GO:0016618">
    <property type="term" value="F:hydroxypyruvate reductase [NAD(P)H] activity"/>
    <property type="evidence" value="ECO:0007669"/>
    <property type="project" value="TreeGrafter"/>
</dbReference>
<keyword evidence="8" id="KW-1185">Reference proteome</keyword>
<dbReference type="InterPro" id="IPR006139">
    <property type="entry name" value="D-isomer_2_OHA_DH_cat_dom"/>
</dbReference>
<dbReference type="GO" id="GO:0051287">
    <property type="term" value="F:NAD binding"/>
    <property type="evidence" value="ECO:0007669"/>
    <property type="project" value="InterPro"/>
</dbReference>
<feature type="domain" description="D-isomer specific 2-hydroxyacid dehydrogenase catalytic" evidence="5">
    <location>
        <begin position="8"/>
        <end position="320"/>
    </location>
</feature>
<dbReference type="InterPro" id="IPR036291">
    <property type="entry name" value="NAD(P)-bd_dom_sf"/>
</dbReference>
<dbReference type="OrthoDB" id="9793626at2"/>
<dbReference type="PROSITE" id="PS00065">
    <property type="entry name" value="D_2_HYDROXYACID_DH_1"/>
    <property type="match status" value="1"/>
</dbReference>
<comment type="caution">
    <text evidence="7">The sequence shown here is derived from an EMBL/GenBank/DDBJ whole genome shotgun (WGS) entry which is preliminary data.</text>
</comment>
<evidence type="ECO:0000256" key="4">
    <source>
        <dbReference type="RuleBase" id="RU003719"/>
    </source>
</evidence>
<dbReference type="InterPro" id="IPR029753">
    <property type="entry name" value="D-isomer_DH_CS"/>
</dbReference>
<feature type="domain" description="D-isomer specific 2-hydroxyacid dehydrogenase NAD-binding" evidence="6">
    <location>
        <begin position="113"/>
        <end position="289"/>
    </location>
</feature>
<keyword evidence="2 4" id="KW-0560">Oxidoreductase</keyword>
<dbReference type="PANTHER" id="PTHR10996">
    <property type="entry name" value="2-HYDROXYACID DEHYDROGENASE-RELATED"/>
    <property type="match status" value="1"/>
</dbReference>
<dbReference type="PROSITE" id="PS00671">
    <property type="entry name" value="D_2_HYDROXYACID_DH_3"/>
    <property type="match status" value="1"/>
</dbReference>
<dbReference type="InterPro" id="IPR006140">
    <property type="entry name" value="D-isomer_DH_NAD-bd"/>
</dbReference>
<proteinExistence type="inferred from homology"/>
<dbReference type="FunFam" id="3.40.50.720:FF:000203">
    <property type="entry name" value="D-3-phosphoglycerate dehydrogenase (SerA)"/>
    <property type="match status" value="1"/>
</dbReference>
<dbReference type="GO" id="GO:0030267">
    <property type="term" value="F:glyoxylate reductase (NADPH) activity"/>
    <property type="evidence" value="ECO:0007669"/>
    <property type="project" value="TreeGrafter"/>
</dbReference>
<dbReference type="InterPro" id="IPR050223">
    <property type="entry name" value="D-isomer_2-hydroxyacid_DH"/>
</dbReference>
<accession>A0A4R4DRI0</accession>
<dbReference type="SUPFAM" id="SSF51735">
    <property type="entry name" value="NAD(P)-binding Rossmann-fold domains"/>
    <property type="match status" value="1"/>
</dbReference>
<dbReference type="GO" id="GO:0005829">
    <property type="term" value="C:cytosol"/>
    <property type="evidence" value="ECO:0007669"/>
    <property type="project" value="TreeGrafter"/>
</dbReference>
<name>A0A4R4DRI0_9PROT</name>
<comment type="similarity">
    <text evidence="1 4">Belongs to the D-isomer specific 2-hydroxyacid dehydrogenase family.</text>
</comment>
<gene>
    <name evidence="7" type="ORF">EXY23_11225</name>
</gene>
<evidence type="ECO:0000313" key="7">
    <source>
        <dbReference type="EMBL" id="TCZ62949.1"/>
    </source>
</evidence>
<evidence type="ECO:0000256" key="3">
    <source>
        <dbReference type="ARBA" id="ARBA00023027"/>
    </source>
</evidence>
<dbReference type="Pfam" id="PF02826">
    <property type="entry name" value="2-Hacid_dh_C"/>
    <property type="match status" value="1"/>
</dbReference>
<dbReference type="Pfam" id="PF00389">
    <property type="entry name" value="2-Hacid_dh"/>
    <property type="match status" value="1"/>
</dbReference>
<reference evidence="7 8" key="1">
    <citation type="submission" date="2019-03" db="EMBL/GenBank/DDBJ databases">
        <title>Paracraurococcus aquatilis NE82 genome sequence.</title>
        <authorList>
            <person name="Zhao Y."/>
            <person name="Du Z."/>
        </authorList>
    </citation>
    <scope>NUCLEOTIDE SEQUENCE [LARGE SCALE GENOMIC DNA]</scope>
    <source>
        <strain evidence="7 8">NE82</strain>
    </source>
</reference>
<organism evidence="7 8">
    <name type="scientific">Roseicella aquatilis</name>
    <dbReference type="NCBI Taxonomy" id="2527868"/>
    <lineage>
        <taxon>Bacteria</taxon>
        <taxon>Pseudomonadati</taxon>
        <taxon>Pseudomonadota</taxon>
        <taxon>Alphaproteobacteria</taxon>
        <taxon>Acetobacterales</taxon>
        <taxon>Roseomonadaceae</taxon>
        <taxon>Roseicella</taxon>
    </lineage>
</organism>
<evidence type="ECO:0000256" key="1">
    <source>
        <dbReference type="ARBA" id="ARBA00005854"/>
    </source>
</evidence>
<dbReference type="SUPFAM" id="SSF52283">
    <property type="entry name" value="Formate/glycerate dehydrogenase catalytic domain-like"/>
    <property type="match status" value="1"/>
</dbReference>
<dbReference type="EMBL" id="SKBM01000009">
    <property type="protein sequence ID" value="TCZ62949.1"/>
    <property type="molecule type" value="Genomic_DNA"/>
</dbReference>
<sequence>MNDRPKVLVARRVPAAVAERAAREFDAVLSDHDMDAAEAVRAAREHGIQGILSGPKVRLTAAHLPDLPASLRVIANPSAGTDHMDVRAAVAHGLVVTHAPDVLTECTADLAFLLILAACRRASDYARIMREGWRKPYGMPDLLGLRPSGRTLGIVGMGRIGRAVAQRARGFDMRVLYHNRTRLPPALEAGAEYVGSLEALLPRCDILSLHLPGGAGADGMMDRAAFARMKLGAVFVNTARGSLVEEEALIEALRSGHLFAAGLDVYRREPEFDLRLAALPNVFLTPHVASATVETRDAMGMLALDNIAAVLAGRPALTPVAA</sequence>
<dbReference type="PANTHER" id="PTHR10996:SF283">
    <property type="entry name" value="GLYOXYLATE_HYDROXYPYRUVATE REDUCTASE B"/>
    <property type="match status" value="1"/>
</dbReference>
<dbReference type="InterPro" id="IPR029752">
    <property type="entry name" value="D-isomer_DH_CS1"/>
</dbReference>
<evidence type="ECO:0000256" key="2">
    <source>
        <dbReference type="ARBA" id="ARBA00023002"/>
    </source>
</evidence>
<evidence type="ECO:0000259" key="5">
    <source>
        <dbReference type="Pfam" id="PF00389"/>
    </source>
</evidence>
<dbReference type="Gene3D" id="3.40.50.720">
    <property type="entry name" value="NAD(P)-binding Rossmann-like Domain"/>
    <property type="match status" value="2"/>
</dbReference>
<dbReference type="RefSeq" id="WP_132288608.1">
    <property type="nucleotide sequence ID" value="NZ_SKBM01000009.1"/>
</dbReference>
<dbReference type="Proteomes" id="UP000295023">
    <property type="component" value="Unassembled WGS sequence"/>
</dbReference>
<protein>
    <submittedName>
        <fullName evidence="7">D-glycerate dehydrogenase</fullName>
    </submittedName>
</protein>
<dbReference type="CDD" id="cd05301">
    <property type="entry name" value="GDH"/>
    <property type="match status" value="1"/>
</dbReference>
<keyword evidence="3" id="KW-0520">NAD</keyword>
<evidence type="ECO:0000259" key="6">
    <source>
        <dbReference type="Pfam" id="PF02826"/>
    </source>
</evidence>
<evidence type="ECO:0000313" key="8">
    <source>
        <dbReference type="Proteomes" id="UP000295023"/>
    </source>
</evidence>